<organism evidence="1 2">
    <name type="scientific">Desulfovibrio desulfuricans</name>
    <dbReference type="NCBI Taxonomy" id="876"/>
    <lineage>
        <taxon>Bacteria</taxon>
        <taxon>Pseudomonadati</taxon>
        <taxon>Thermodesulfobacteriota</taxon>
        <taxon>Desulfovibrionia</taxon>
        <taxon>Desulfovibrionales</taxon>
        <taxon>Desulfovibrionaceae</taxon>
        <taxon>Desulfovibrio</taxon>
    </lineage>
</organism>
<evidence type="ECO:0000313" key="1">
    <source>
        <dbReference type="EMBL" id="SFW76086.1"/>
    </source>
</evidence>
<comment type="caution">
    <text evidence="1">The sequence shown here is derived from an EMBL/GenBank/DDBJ whole genome shotgun (WGS) entry which is preliminary data.</text>
</comment>
<name>A0AA94HVN5_DESDE</name>
<proteinExistence type="predicted"/>
<reference evidence="2" key="1">
    <citation type="submission" date="2016-11" db="EMBL/GenBank/DDBJ databases">
        <authorList>
            <person name="Jaros S."/>
            <person name="Januszkiewicz K."/>
            <person name="Wedrychowicz H."/>
        </authorList>
    </citation>
    <scope>NUCLEOTIDE SEQUENCE [LARGE SCALE GENOMIC DNA]</scope>
    <source>
        <strain evidence="2">DSM 7057</strain>
    </source>
</reference>
<sequence length="49" mass="5755">MSLPEAEVFVDVLFPTKTKSRNVVTKRQNWRKWKRHVRPASTSGTEAQR</sequence>
<protein>
    <submittedName>
        <fullName evidence="1">Uncharacterized protein</fullName>
    </submittedName>
</protein>
<evidence type="ECO:0000313" key="2">
    <source>
        <dbReference type="Proteomes" id="UP000182680"/>
    </source>
</evidence>
<dbReference type="AlphaFoldDB" id="A0AA94HVN5"/>
<dbReference type="EMBL" id="FPIW01000131">
    <property type="protein sequence ID" value="SFW76086.1"/>
    <property type="molecule type" value="Genomic_DNA"/>
</dbReference>
<accession>A0AA94HVN5</accession>
<gene>
    <name evidence="1" type="ORF">SAMN02910291_02955</name>
</gene>
<dbReference type="Proteomes" id="UP000182680">
    <property type="component" value="Unassembled WGS sequence"/>
</dbReference>